<feature type="domain" description="Guanylate cyclase" evidence="2">
    <location>
        <begin position="498"/>
        <end position="630"/>
    </location>
</feature>
<dbReference type="RefSeq" id="WP_188380575.1">
    <property type="nucleotide sequence ID" value="NZ_BMDI01000001.1"/>
</dbReference>
<dbReference type="Pfam" id="PF05226">
    <property type="entry name" value="CHASE2"/>
    <property type="match status" value="1"/>
</dbReference>
<evidence type="ECO:0000313" key="4">
    <source>
        <dbReference type="Proteomes" id="UP000642180"/>
    </source>
</evidence>
<proteinExistence type="predicted"/>
<evidence type="ECO:0000256" key="1">
    <source>
        <dbReference type="SAM" id="Phobius"/>
    </source>
</evidence>
<dbReference type="EMBL" id="BMDI01000001">
    <property type="protein sequence ID" value="GGI18534.1"/>
    <property type="molecule type" value="Genomic_DNA"/>
</dbReference>
<feature type="transmembrane region" description="Helical" evidence="1">
    <location>
        <begin position="436"/>
        <end position="456"/>
    </location>
</feature>
<keyword evidence="4" id="KW-1185">Reference proteome</keyword>
<comment type="caution">
    <text evidence="3">The sequence shown here is derived from an EMBL/GenBank/DDBJ whole genome shotgun (WGS) entry which is preliminary data.</text>
</comment>
<dbReference type="GO" id="GO:0006171">
    <property type="term" value="P:cAMP biosynthetic process"/>
    <property type="evidence" value="ECO:0007669"/>
    <property type="project" value="TreeGrafter"/>
</dbReference>
<gene>
    <name evidence="3" type="primary">gidA</name>
    <name evidence="3" type="ORF">GCM10008066_14500</name>
</gene>
<evidence type="ECO:0000313" key="3">
    <source>
        <dbReference type="EMBL" id="GGI18534.1"/>
    </source>
</evidence>
<protein>
    <submittedName>
        <fullName evidence="3">Adenylate/guanylate cyclase domain-containing protein</fullName>
    </submittedName>
</protein>
<dbReference type="PROSITE" id="PS50125">
    <property type="entry name" value="GUANYLATE_CYCLASE_2"/>
    <property type="match status" value="1"/>
</dbReference>
<feature type="transmembrane region" description="Helical" evidence="1">
    <location>
        <begin position="411"/>
        <end position="430"/>
    </location>
</feature>
<dbReference type="SUPFAM" id="SSF55073">
    <property type="entry name" value="Nucleotide cyclase"/>
    <property type="match status" value="1"/>
</dbReference>
<dbReference type="SMART" id="SM01080">
    <property type="entry name" value="CHASE2"/>
    <property type="match status" value="1"/>
</dbReference>
<dbReference type="InterPro" id="IPR001054">
    <property type="entry name" value="A/G_cyclase"/>
</dbReference>
<dbReference type="GO" id="GO:0035556">
    <property type="term" value="P:intracellular signal transduction"/>
    <property type="evidence" value="ECO:0007669"/>
    <property type="project" value="InterPro"/>
</dbReference>
<keyword evidence="1" id="KW-0472">Membrane</keyword>
<dbReference type="Gene3D" id="3.30.70.1230">
    <property type="entry name" value="Nucleotide cyclase"/>
    <property type="match status" value="1"/>
</dbReference>
<dbReference type="InterPro" id="IPR007890">
    <property type="entry name" value="CHASE2"/>
</dbReference>
<dbReference type="CDD" id="cd07302">
    <property type="entry name" value="CHD"/>
    <property type="match status" value="1"/>
</dbReference>
<dbReference type="PANTHER" id="PTHR43081">
    <property type="entry name" value="ADENYLATE CYCLASE, TERMINAL-DIFFERENTIATION SPECIFIC-RELATED"/>
    <property type="match status" value="1"/>
</dbReference>
<dbReference type="AlphaFoldDB" id="A0A8J3ATB1"/>
<sequence>MRLLKKYGLTWLVSLLLTTLTCGVVMEVLPTTVVERIDHFLYDLRMRAQPTEHDPRIVIVDIDEKSLDQIGRWPWSRNVVADLTSSLADHYKAKSIGFDIIFAEPDTSSGFETLRKLSQHELKDTPGLDQRLRQLRNELDYDGRLAAAIKDKPVVMGFLFSNEPRSVSKGVLPPPAFSEDELEGRRLDTLNWTSYTANLARLQSAASSGGFFNPVLDQDGVVRSVPLLAKIDGNYYESLAIATTRAALGANTVRPVFLQADAMMSEEALRQYGAIASLAMDGPLETIDIPVERRLTTLVRYGSKGGVEDSHFTYLSAVDIIKRRLPLSALEGKIVLVGTTVPGLYDLRATPVSPNYPGVEIHANVIASILDANFLHRPDFSVGYDLLQVILVGLLLGICLPLLGPLVGMGLSFGTAVIIVVLNFVLYSYGNLVLPMASALLLVAVLFVSNLGWSYLFEVRSRRAMVGLFGEYVAPELVAEMAANPKAYSMEGESRDLTVLFSDVRGFTTISESLQPNELREYINDYLTAMSEDIRNNRGTLDKYIGDAVMAFWGAPVFLPDHASLAVATALKMQESVIELNQRFAKRKWPALHIGIGINTGLMRVGDMGSKVRRAYTVMGDAVNLGSRLEAITKVYGVGVIVGVQTREAAPEYAYRELDRVRVKGKNEPVPIFEPMGLFKELNHVARARIEKWHDALAAIRAMRWDDAEQKLQALQADKPHGLYTLYLQRIQHYRDNAPPADWDGVTTFDTK</sequence>
<dbReference type="InterPro" id="IPR029787">
    <property type="entry name" value="Nucleotide_cyclase"/>
</dbReference>
<keyword evidence="1" id="KW-1133">Transmembrane helix</keyword>
<dbReference type="Proteomes" id="UP000642180">
    <property type="component" value="Unassembled WGS sequence"/>
</dbReference>
<keyword evidence="1" id="KW-0812">Transmembrane</keyword>
<dbReference type="PANTHER" id="PTHR43081:SF1">
    <property type="entry name" value="ADENYLATE CYCLASE, TERMINAL-DIFFERENTIATION SPECIFIC"/>
    <property type="match status" value="1"/>
</dbReference>
<reference evidence="4" key="1">
    <citation type="journal article" date="2019" name="Int. J. Syst. Evol. Microbiol.">
        <title>The Global Catalogue of Microorganisms (GCM) 10K type strain sequencing project: providing services to taxonomists for standard genome sequencing and annotation.</title>
        <authorList>
            <consortium name="The Broad Institute Genomics Platform"/>
            <consortium name="The Broad Institute Genome Sequencing Center for Infectious Disease"/>
            <person name="Wu L."/>
            <person name="Ma J."/>
        </authorList>
    </citation>
    <scope>NUCLEOTIDE SEQUENCE [LARGE SCALE GENOMIC DNA]</scope>
    <source>
        <strain evidence="4">CCM 2767</strain>
    </source>
</reference>
<dbReference type="SMART" id="SM00044">
    <property type="entry name" value="CYCc"/>
    <property type="match status" value="1"/>
</dbReference>
<dbReference type="Pfam" id="PF00211">
    <property type="entry name" value="Guanylate_cyc"/>
    <property type="match status" value="1"/>
</dbReference>
<organism evidence="3 4">
    <name type="scientific">Oxalicibacterium faecigallinarum</name>
    <dbReference type="NCBI Taxonomy" id="573741"/>
    <lineage>
        <taxon>Bacteria</taxon>
        <taxon>Pseudomonadati</taxon>
        <taxon>Pseudomonadota</taxon>
        <taxon>Betaproteobacteria</taxon>
        <taxon>Burkholderiales</taxon>
        <taxon>Oxalobacteraceae</taxon>
        <taxon>Oxalicibacterium</taxon>
    </lineage>
</organism>
<name>A0A8J3ATB1_9BURK</name>
<accession>A0A8J3ATB1</accession>
<dbReference type="InterPro" id="IPR050697">
    <property type="entry name" value="Adenylyl/Guanylyl_Cyclase_3/4"/>
</dbReference>
<dbReference type="GO" id="GO:0004016">
    <property type="term" value="F:adenylate cyclase activity"/>
    <property type="evidence" value="ECO:0007669"/>
    <property type="project" value="UniProtKB-ARBA"/>
</dbReference>
<evidence type="ECO:0000259" key="2">
    <source>
        <dbReference type="PROSITE" id="PS50125"/>
    </source>
</evidence>